<keyword evidence="4 5" id="KW-0472">Membrane</keyword>
<name>A0ABV3XZT2_9ACTN</name>
<dbReference type="PROSITE" id="PS50850">
    <property type="entry name" value="MFS"/>
    <property type="match status" value="1"/>
</dbReference>
<feature type="transmembrane region" description="Helical" evidence="5">
    <location>
        <begin position="341"/>
        <end position="359"/>
    </location>
</feature>
<dbReference type="InterPro" id="IPR020846">
    <property type="entry name" value="MFS_dom"/>
</dbReference>
<dbReference type="InterPro" id="IPR010645">
    <property type="entry name" value="MFS_4"/>
</dbReference>
<comment type="subcellular location">
    <subcellularLocation>
        <location evidence="1">Cell membrane</location>
        <topology evidence="1">Multi-pass membrane protein</topology>
    </subcellularLocation>
</comment>
<feature type="transmembrane region" description="Helical" evidence="5">
    <location>
        <begin position="287"/>
        <end position="303"/>
    </location>
</feature>
<comment type="caution">
    <text evidence="7">The sequence shown here is derived from an EMBL/GenBank/DDBJ whole genome shotgun (WGS) entry which is preliminary data.</text>
</comment>
<accession>A0ABV3XZT2</accession>
<evidence type="ECO:0000256" key="2">
    <source>
        <dbReference type="ARBA" id="ARBA00022692"/>
    </source>
</evidence>
<organism evidence="7 8">
    <name type="scientific">Ferrimicrobium acidiphilum</name>
    <dbReference type="NCBI Taxonomy" id="121039"/>
    <lineage>
        <taxon>Bacteria</taxon>
        <taxon>Bacillati</taxon>
        <taxon>Actinomycetota</taxon>
        <taxon>Acidimicrobiia</taxon>
        <taxon>Acidimicrobiales</taxon>
        <taxon>Acidimicrobiaceae</taxon>
        <taxon>Ferrimicrobium</taxon>
    </lineage>
</organism>
<evidence type="ECO:0000256" key="1">
    <source>
        <dbReference type="ARBA" id="ARBA00004651"/>
    </source>
</evidence>
<dbReference type="PANTHER" id="PTHR23537">
    <property type="match status" value="1"/>
</dbReference>
<keyword evidence="2 5" id="KW-0812">Transmembrane</keyword>
<keyword evidence="3 5" id="KW-1133">Transmembrane helix</keyword>
<feature type="domain" description="Major facilitator superfamily (MFS) profile" evidence="6">
    <location>
        <begin position="19"/>
        <end position="398"/>
    </location>
</feature>
<feature type="transmembrane region" description="Helical" evidence="5">
    <location>
        <begin position="221"/>
        <end position="246"/>
    </location>
</feature>
<dbReference type="EMBL" id="JBFSHR010000006">
    <property type="protein sequence ID" value="MEX6428806.1"/>
    <property type="molecule type" value="Genomic_DNA"/>
</dbReference>
<feature type="transmembrane region" description="Helical" evidence="5">
    <location>
        <begin position="180"/>
        <end position="200"/>
    </location>
</feature>
<dbReference type="Pfam" id="PF06779">
    <property type="entry name" value="MFS_4"/>
    <property type="match status" value="1"/>
</dbReference>
<feature type="transmembrane region" description="Helical" evidence="5">
    <location>
        <begin position="144"/>
        <end position="168"/>
    </location>
</feature>
<keyword evidence="8" id="KW-1185">Reference proteome</keyword>
<dbReference type="SUPFAM" id="SSF103473">
    <property type="entry name" value="MFS general substrate transporter"/>
    <property type="match status" value="1"/>
</dbReference>
<evidence type="ECO:0000259" key="6">
    <source>
        <dbReference type="PROSITE" id="PS50850"/>
    </source>
</evidence>
<proteinExistence type="predicted"/>
<reference evidence="7 8" key="1">
    <citation type="submission" date="2024-07" db="EMBL/GenBank/DDBJ databases">
        <title>Draft Genome Sequence of Ferrimicrobium acidiphilum Strain YE2023, Isolated from a Pulp of Bioleach Reactor.</title>
        <authorList>
            <person name="Elkina Y.A."/>
            <person name="Bulaeva A.G."/>
            <person name="Beletsky A.V."/>
            <person name="Mardanov A.V."/>
        </authorList>
    </citation>
    <scope>NUCLEOTIDE SEQUENCE [LARGE SCALE GENOMIC DNA]</scope>
    <source>
        <strain evidence="7 8">YE2023</strain>
    </source>
</reference>
<protein>
    <submittedName>
        <fullName evidence="7">YbfB/YjiJ family MFS transporter</fullName>
    </submittedName>
</protein>
<dbReference type="InterPro" id="IPR036259">
    <property type="entry name" value="MFS_trans_sf"/>
</dbReference>
<evidence type="ECO:0000256" key="5">
    <source>
        <dbReference type="SAM" id="Phobius"/>
    </source>
</evidence>
<dbReference type="Proteomes" id="UP001560267">
    <property type="component" value="Unassembled WGS sequence"/>
</dbReference>
<evidence type="ECO:0000313" key="7">
    <source>
        <dbReference type="EMBL" id="MEX6428806.1"/>
    </source>
</evidence>
<feature type="transmembrane region" description="Helical" evidence="5">
    <location>
        <begin position="48"/>
        <end position="74"/>
    </location>
</feature>
<evidence type="ECO:0000313" key="8">
    <source>
        <dbReference type="Proteomes" id="UP001560267"/>
    </source>
</evidence>
<feature type="transmembrane region" description="Helical" evidence="5">
    <location>
        <begin position="258"/>
        <end position="275"/>
    </location>
</feature>
<dbReference type="RefSeq" id="WP_369084216.1">
    <property type="nucleotide sequence ID" value="NZ_JBFSHR010000006.1"/>
</dbReference>
<feature type="transmembrane region" description="Helical" evidence="5">
    <location>
        <begin position="371"/>
        <end position="392"/>
    </location>
</feature>
<evidence type="ECO:0000256" key="3">
    <source>
        <dbReference type="ARBA" id="ARBA00022989"/>
    </source>
</evidence>
<dbReference type="Gene3D" id="1.20.1250.20">
    <property type="entry name" value="MFS general substrate transporter like domains"/>
    <property type="match status" value="1"/>
</dbReference>
<feature type="transmembrane region" description="Helical" evidence="5">
    <location>
        <begin position="309"/>
        <end position="329"/>
    </location>
</feature>
<feature type="transmembrane region" description="Helical" evidence="5">
    <location>
        <begin position="86"/>
        <end position="104"/>
    </location>
</feature>
<sequence length="404" mass="41326">MSRSQIRNSSAGPTTMTIVVALALAPAVVLGFARFAYALLLPPMRADLGWSLSTAGAMNSANALGYLVGALASAACARRFGARRSFLIAFAVTVASLLLTALTGDVVVLLVLRAAAGISGAVAFITGAGLVAQIAQHSQPRKAVLFLGVYFAGGGAGIVISGLTVPALLAVTHSTTGWRWGWVLLGIIGAIAFIPAWLGAKRSEEPPAQPRHDRRWPMRSFVPVLGAYGLFGVGYIAYMTFIVAFLHQAGAGAGEITAFWSVLGISSVAGAFLWVRPISHLRGANSVAVVLAAVALGAILPLISRSVPIALVSAIFFGGSFLAVVTSVTSVTRRSLPPHHWTPAIATLTVAFAVGQIIGPELTGLLSEGAAGLKVGLGVSAALLVGAALTALKQRPVGDLEPSA</sequence>
<dbReference type="PANTHER" id="PTHR23537:SF1">
    <property type="entry name" value="SUGAR TRANSPORTER"/>
    <property type="match status" value="1"/>
</dbReference>
<evidence type="ECO:0000256" key="4">
    <source>
        <dbReference type="ARBA" id="ARBA00023136"/>
    </source>
</evidence>
<feature type="transmembrane region" description="Helical" evidence="5">
    <location>
        <begin position="110"/>
        <end position="132"/>
    </location>
</feature>
<gene>
    <name evidence="7" type="ORF">AB6A68_02995</name>
</gene>